<dbReference type="Proteomes" id="UP000238541">
    <property type="component" value="Unassembled WGS sequence"/>
</dbReference>
<name>A0A2S6FKX4_9PSED</name>
<comment type="caution">
    <text evidence="1">The sequence shown here is derived from an EMBL/GenBank/DDBJ whole genome shotgun (WGS) entry which is preliminary data.</text>
</comment>
<evidence type="ECO:0000313" key="1">
    <source>
        <dbReference type="EMBL" id="PPK38109.1"/>
    </source>
</evidence>
<proteinExistence type="predicted"/>
<accession>A0A2S6FKX4</accession>
<evidence type="ECO:0000313" key="2">
    <source>
        <dbReference type="Proteomes" id="UP000238541"/>
    </source>
</evidence>
<organism evidence="1 2">
    <name type="scientific">Pseudomonas laurylsulfatiphila</name>
    <dbReference type="NCBI Taxonomy" id="2011015"/>
    <lineage>
        <taxon>Bacteria</taxon>
        <taxon>Pseudomonadati</taxon>
        <taxon>Pseudomonadota</taxon>
        <taxon>Gammaproteobacteria</taxon>
        <taxon>Pseudomonadales</taxon>
        <taxon>Pseudomonadaceae</taxon>
        <taxon>Pseudomonas</taxon>
    </lineage>
</organism>
<keyword evidence="2" id="KW-1185">Reference proteome</keyword>
<reference evidence="2" key="1">
    <citation type="submission" date="2017-06" db="EMBL/GenBank/DDBJ databases">
        <authorList>
            <person name="Furmanczyk E.M."/>
        </authorList>
    </citation>
    <scope>NUCLEOTIDE SEQUENCE [LARGE SCALE GENOMIC DNA]</scope>
    <source>
        <strain evidence="2">AP3_16</strain>
    </source>
</reference>
<dbReference type="AlphaFoldDB" id="A0A2S6FKX4"/>
<sequence length="84" mass="9366">MAGIACVRPGRPGRLQKMGQILADHRRERQENRLSQRDGDGIRRSLRLLFVMHLHDRHGAHLTLHGVLKQAGQSAGRALEGNDA</sequence>
<protein>
    <submittedName>
        <fullName evidence="1">Uncharacterized protein</fullName>
    </submittedName>
</protein>
<gene>
    <name evidence="1" type="ORF">CD175_17890</name>
</gene>
<dbReference type="EMBL" id="NIRS01000004">
    <property type="protein sequence ID" value="PPK38109.1"/>
    <property type="molecule type" value="Genomic_DNA"/>
</dbReference>